<evidence type="ECO:0000256" key="1">
    <source>
        <dbReference type="ARBA" id="ARBA00022741"/>
    </source>
</evidence>
<accession>A0A1Z4MWF9</accession>
<evidence type="ECO:0000313" key="5">
    <source>
        <dbReference type="Proteomes" id="UP000218785"/>
    </source>
</evidence>
<dbReference type="Proteomes" id="UP000218785">
    <property type="component" value="Chromosome"/>
</dbReference>
<dbReference type="AlphaFoldDB" id="A0A1Z4MWF9"/>
<evidence type="ECO:0000259" key="3">
    <source>
        <dbReference type="PROSITE" id="PS50893"/>
    </source>
</evidence>
<proteinExistence type="predicted"/>
<dbReference type="PROSITE" id="PS00211">
    <property type="entry name" value="ABC_TRANSPORTER_1"/>
    <property type="match status" value="1"/>
</dbReference>
<dbReference type="InterPro" id="IPR027417">
    <property type="entry name" value="P-loop_NTPase"/>
</dbReference>
<name>A0A1Z4MWF9_9CYAN</name>
<keyword evidence="5" id="KW-1185">Reference proteome</keyword>
<dbReference type="KEGG" id="ttq:NIES37_17390"/>
<dbReference type="Gene3D" id="3.40.50.300">
    <property type="entry name" value="P-loop containing nucleotide triphosphate hydrolases"/>
    <property type="match status" value="1"/>
</dbReference>
<feature type="domain" description="ABC transporter" evidence="3">
    <location>
        <begin position="5"/>
        <end position="243"/>
    </location>
</feature>
<evidence type="ECO:0000313" key="4">
    <source>
        <dbReference type="EMBL" id="BAY97794.1"/>
    </source>
</evidence>
<dbReference type="GO" id="GO:0005524">
    <property type="term" value="F:ATP binding"/>
    <property type="evidence" value="ECO:0007669"/>
    <property type="project" value="UniProtKB-KW"/>
</dbReference>
<dbReference type="SUPFAM" id="SSF52540">
    <property type="entry name" value="P-loop containing nucleoside triphosphate hydrolases"/>
    <property type="match status" value="1"/>
</dbReference>
<organism evidence="4 5">
    <name type="scientific">Tolypothrix tenuis PCC 7101</name>
    <dbReference type="NCBI Taxonomy" id="231146"/>
    <lineage>
        <taxon>Bacteria</taxon>
        <taxon>Bacillati</taxon>
        <taxon>Cyanobacteriota</taxon>
        <taxon>Cyanophyceae</taxon>
        <taxon>Nostocales</taxon>
        <taxon>Tolypothrichaceae</taxon>
        <taxon>Tolypothrix</taxon>
    </lineage>
</organism>
<dbReference type="EMBL" id="AP018248">
    <property type="protein sequence ID" value="BAY97794.1"/>
    <property type="molecule type" value="Genomic_DNA"/>
</dbReference>
<sequence>MTAAVSLENVYKFYDKRPVVNDLSFTIETGEIFALLGPNGAGKSTTIRMLTTLTKPSEGRLEVGGYDVINQSMLAKKSIGVVLQQVSVDGDLTVWENMELHGRLHHIPNPQRKQKINQWLEYVELADRRNDLVKTLSGGMKRRLQIARALLHQPQILFLDEPTVGLDPQTRRRLWEIIRDLNKQGMTILLTTHYMDEVEYLCDAFGSAKPGRIGIMDSGKLISLGTLQELRSTYGEGLVMKQVGVNQVEGDTANSWEYLFFPTLAAANDYLEQQQNKTGMMVRPSNLEDIFVELTGRRLD</sequence>
<dbReference type="PANTHER" id="PTHR43582">
    <property type="entry name" value="LINEARMYCIN RESISTANCE ATP-BINDING PROTEIN LNRL"/>
    <property type="match status" value="1"/>
</dbReference>
<dbReference type="InterPro" id="IPR017871">
    <property type="entry name" value="ABC_transporter-like_CS"/>
</dbReference>
<evidence type="ECO:0000256" key="2">
    <source>
        <dbReference type="ARBA" id="ARBA00022840"/>
    </source>
</evidence>
<dbReference type="Pfam" id="PF00005">
    <property type="entry name" value="ABC_tran"/>
    <property type="match status" value="1"/>
</dbReference>
<dbReference type="PANTHER" id="PTHR43582:SF2">
    <property type="entry name" value="LINEARMYCIN RESISTANCE ATP-BINDING PROTEIN LNRL"/>
    <property type="match status" value="1"/>
</dbReference>
<dbReference type="GO" id="GO:0016887">
    <property type="term" value="F:ATP hydrolysis activity"/>
    <property type="evidence" value="ECO:0007669"/>
    <property type="project" value="InterPro"/>
</dbReference>
<dbReference type="InterPro" id="IPR003439">
    <property type="entry name" value="ABC_transporter-like_ATP-bd"/>
</dbReference>
<dbReference type="InterPro" id="IPR003593">
    <property type="entry name" value="AAA+_ATPase"/>
</dbReference>
<reference evidence="4 5" key="1">
    <citation type="submission" date="2017-06" db="EMBL/GenBank/DDBJ databases">
        <title>Genome sequencing of cyanobaciteial culture collection at National Institute for Environmental Studies (NIES).</title>
        <authorList>
            <person name="Hirose Y."/>
            <person name="Shimura Y."/>
            <person name="Fujisawa T."/>
            <person name="Nakamura Y."/>
            <person name="Kawachi M."/>
        </authorList>
    </citation>
    <scope>NUCLEOTIDE SEQUENCE [LARGE SCALE GENOMIC DNA]</scope>
    <source>
        <strain evidence="4 5">NIES-37</strain>
    </source>
</reference>
<keyword evidence="1" id="KW-0547">Nucleotide-binding</keyword>
<dbReference type="SMART" id="SM00382">
    <property type="entry name" value="AAA"/>
    <property type="match status" value="1"/>
</dbReference>
<dbReference type="PROSITE" id="PS50893">
    <property type="entry name" value="ABC_TRANSPORTER_2"/>
    <property type="match status" value="1"/>
</dbReference>
<dbReference type="RefSeq" id="WP_096574792.1">
    <property type="nucleotide sequence ID" value="NZ_CAWNJS010000001.1"/>
</dbReference>
<gene>
    <name evidence="4" type="ORF">NIES37_17390</name>
</gene>
<keyword evidence="2 4" id="KW-0067">ATP-binding</keyword>
<protein>
    <submittedName>
        <fullName evidence="4">ABC transporter ATP-binding protein</fullName>
    </submittedName>
</protein>